<evidence type="ECO:0000313" key="2">
    <source>
        <dbReference type="Proteomes" id="UP000253061"/>
    </source>
</evidence>
<reference evidence="1 2" key="1">
    <citation type="submission" date="2014-07" db="EMBL/GenBank/DDBJ databases">
        <title>Draft genome sequence of Thalassospira profundimaris R8-17.</title>
        <authorList>
            <person name="Lai Q."/>
            <person name="Shao Z."/>
        </authorList>
    </citation>
    <scope>NUCLEOTIDE SEQUENCE [LARGE SCALE GENOMIC DNA]</scope>
    <source>
        <strain evidence="1 2">R8-17</strain>
    </source>
</reference>
<protein>
    <submittedName>
        <fullName evidence="1">Uncharacterized protein</fullName>
    </submittedName>
</protein>
<organism evidence="1 2">
    <name type="scientific">Thalassospira profundimaris</name>
    <dbReference type="NCBI Taxonomy" id="502049"/>
    <lineage>
        <taxon>Bacteria</taxon>
        <taxon>Pseudomonadati</taxon>
        <taxon>Pseudomonadota</taxon>
        <taxon>Alphaproteobacteria</taxon>
        <taxon>Rhodospirillales</taxon>
        <taxon>Thalassospiraceae</taxon>
        <taxon>Thalassospira</taxon>
    </lineage>
</organism>
<evidence type="ECO:0000313" key="1">
    <source>
        <dbReference type="EMBL" id="RCK21114.1"/>
    </source>
</evidence>
<dbReference type="EMBL" id="JPWB01000006">
    <property type="protein sequence ID" value="RCK21114.1"/>
    <property type="molecule type" value="Genomic_DNA"/>
</dbReference>
<dbReference type="Proteomes" id="UP000253061">
    <property type="component" value="Unassembled WGS sequence"/>
</dbReference>
<comment type="caution">
    <text evidence="1">The sequence shown here is derived from an EMBL/GenBank/DDBJ whole genome shotgun (WGS) entry which is preliminary data.</text>
</comment>
<proteinExistence type="predicted"/>
<sequence>MAIDWDGYISLHEAARQNDHCVVHCINDRCQHSSRLDFEPLLERFDKSTSLGKILKRLRCQACKGLGATPIMQAGSKQKPPTPLFCPIEGRQDHRCDKKKACQTGCRFDTL</sequence>
<name>A0A367V7D4_9PROT</name>
<gene>
    <name evidence="1" type="ORF">TH6_15285</name>
</gene>
<accession>A0A367V7D4</accession>
<dbReference type="AlphaFoldDB" id="A0A367V7D4"/>